<keyword evidence="3" id="KW-1185">Reference proteome</keyword>
<evidence type="ECO:0000313" key="2">
    <source>
        <dbReference type="EMBL" id="TCT20371.1"/>
    </source>
</evidence>
<feature type="transmembrane region" description="Helical" evidence="1">
    <location>
        <begin position="116"/>
        <end position="140"/>
    </location>
</feature>
<dbReference type="EMBL" id="SMAN01000014">
    <property type="protein sequence ID" value="TCT20371.1"/>
    <property type="molecule type" value="Genomic_DNA"/>
</dbReference>
<feature type="transmembrane region" description="Helical" evidence="1">
    <location>
        <begin position="146"/>
        <end position="167"/>
    </location>
</feature>
<feature type="transmembrane region" description="Helical" evidence="1">
    <location>
        <begin position="204"/>
        <end position="222"/>
    </location>
</feature>
<sequence length="478" mass="55842">MREYPIFHTYIWMKKKRWEKKIKIYRQVFHLLFDWTISVYLALFAVPGLIILRDWIHQSVLLTAFFSSFTIEWVVIFFLGWVALQTVHSFRDPGVYISSSEYQLGLLPYPMRNVWFYAYLEQVIYSILMTVALFSLLTLLTPLDSAVVMLISISFLIGKTSGILVKWRLFQLNLFTKALIVALVYLVLFALRILFYFLDLPVSWLLGGGWLLVMFAGLLLFYQPLYNIDWGKVVSYSDARVWRMWIVQQITKTHVKPARRYQFLQRFFQGERARKPFPYEMSAISFRMWRSYLKDQMEPILQSAGAVYIAGVALNLQGNWGAGIGLAVGIFIFNQMASAVFMSHFSRSFMFAIPWEVAGWAQSFRKWYVFAVVMFLPLVVWGFDHHHFMLMITATFLIMVWMYLDLQLAISGKFNNWLNRSWDNGPIHLARGTGFVSLAVSGIFLWGIYMAVPLLFLLIIRSSWLSKSWFSMGNDNVA</sequence>
<name>A0A4R3MXS0_9BACI</name>
<reference evidence="2 3" key="1">
    <citation type="submission" date="2019-03" db="EMBL/GenBank/DDBJ databases">
        <title>Genomic Encyclopedia of Type Strains, Phase IV (KMG-IV): sequencing the most valuable type-strain genomes for metagenomic binning, comparative biology and taxonomic classification.</title>
        <authorList>
            <person name="Goeker M."/>
        </authorList>
    </citation>
    <scope>NUCLEOTIDE SEQUENCE [LARGE SCALE GENOMIC DNA]</scope>
    <source>
        <strain evidence="2 3">DSM 25894</strain>
    </source>
</reference>
<feature type="transmembrane region" description="Helical" evidence="1">
    <location>
        <begin position="179"/>
        <end position="198"/>
    </location>
</feature>
<feature type="transmembrane region" description="Helical" evidence="1">
    <location>
        <begin position="435"/>
        <end position="460"/>
    </location>
</feature>
<comment type="caution">
    <text evidence="2">The sequence shown here is derived from an EMBL/GenBank/DDBJ whole genome shotgun (WGS) entry which is preliminary data.</text>
</comment>
<dbReference type="OrthoDB" id="2958038at2"/>
<feature type="transmembrane region" description="Helical" evidence="1">
    <location>
        <begin position="389"/>
        <end position="410"/>
    </location>
</feature>
<evidence type="ECO:0000256" key="1">
    <source>
        <dbReference type="SAM" id="Phobius"/>
    </source>
</evidence>
<gene>
    <name evidence="2" type="ORF">EDD68_11455</name>
</gene>
<keyword evidence="1" id="KW-1133">Transmembrane helix</keyword>
<dbReference type="AlphaFoldDB" id="A0A4R3MXS0"/>
<feature type="transmembrane region" description="Helical" evidence="1">
    <location>
        <begin position="28"/>
        <end position="52"/>
    </location>
</feature>
<feature type="transmembrane region" description="Helical" evidence="1">
    <location>
        <begin position="64"/>
        <end position="84"/>
    </location>
</feature>
<evidence type="ECO:0000313" key="3">
    <source>
        <dbReference type="Proteomes" id="UP000294650"/>
    </source>
</evidence>
<keyword evidence="1" id="KW-0812">Transmembrane</keyword>
<organism evidence="2 3">
    <name type="scientific">Melghiribacillus thermohalophilus</name>
    <dbReference type="NCBI Taxonomy" id="1324956"/>
    <lineage>
        <taxon>Bacteria</taxon>
        <taxon>Bacillati</taxon>
        <taxon>Bacillota</taxon>
        <taxon>Bacilli</taxon>
        <taxon>Bacillales</taxon>
        <taxon>Bacillaceae</taxon>
        <taxon>Melghiribacillus</taxon>
    </lineage>
</organism>
<keyword evidence="1" id="KW-0472">Membrane</keyword>
<proteinExistence type="predicted"/>
<accession>A0A4R3MXS0</accession>
<protein>
    <submittedName>
        <fullName evidence="2">Uncharacterized protein</fullName>
    </submittedName>
</protein>
<feature type="transmembrane region" description="Helical" evidence="1">
    <location>
        <begin position="324"/>
        <end position="346"/>
    </location>
</feature>
<dbReference type="Proteomes" id="UP000294650">
    <property type="component" value="Unassembled WGS sequence"/>
</dbReference>
<feature type="transmembrane region" description="Helical" evidence="1">
    <location>
        <begin position="367"/>
        <end position="383"/>
    </location>
</feature>